<reference evidence="9 10" key="1">
    <citation type="submission" date="2020-08" db="EMBL/GenBank/DDBJ databases">
        <title>A Genomic Blueprint of the Chicken Gut Microbiome.</title>
        <authorList>
            <person name="Gilroy R."/>
            <person name="Ravi A."/>
            <person name="Getino M."/>
            <person name="Pursley I."/>
            <person name="Horton D.L."/>
            <person name="Alikhan N.-F."/>
            <person name="Baker D."/>
            <person name="Gharbi K."/>
            <person name="Hall N."/>
            <person name="Watson M."/>
            <person name="Adriaenssens E.M."/>
            <person name="Foster-Nyarko E."/>
            <person name="Jarju S."/>
            <person name="Secka A."/>
            <person name="Antonio M."/>
            <person name="Oren A."/>
            <person name="Chaudhuri R."/>
            <person name="La Ragione R.M."/>
            <person name="Hildebrand F."/>
            <person name="Pallen M.J."/>
        </authorList>
    </citation>
    <scope>NUCLEOTIDE SEQUENCE [LARGE SCALE GENOMIC DNA]</scope>
    <source>
        <strain evidence="9 10">Sa3CVN1</strain>
    </source>
</reference>
<feature type="domain" description="MPN" evidence="8">
    <location>
        <begin position="106"/>
        <end position="228"/>
    </location>
</feature>
<dbReference type="Pfam" id="PF20582">
    <property type="entry name" value="UPF0758_N"/>
    <property type="match status" value="1"/>
</dbReference>
<dbReference type="EMBL" id="JACSRA010000005">
    <property type="protein sequence ID" value="MBD7910659.1"/>
    <property type="molecule type" value="Genomic_DNA"/>
</dbReference>
<keyword evidence="3" id="KW-0479">Metal-binding</keyword>
<comment type="similarity">
    <text evidence="1 7">Belongs to the UPF0758 family.</text>
</comment>
<keyword evidence="6" id="KW-0482">Metalloprotease</keyword>
<evidence type="ECO:0000256" key="3">
    <source>
        <dbReference type="ARBA" id="ARBA00022723"/>
    </source>
</evidence>
<dbReference type="Gene3D" id="3.40.140.10">
    <property type="entry name" value="Cytidine Deaminase, domain 2"/>
    <property type="match status" value="1"/>
</dbReference>
<evidence type="ECO:0000256" key="7">
    <source>
        <dbReference type="RuleBase" id="RU003797"/>
    </source>
</evidence>
<dbReference type="InterPro" id="IPR046778">
    <property type="entry name" value="UPF0758_N"/>
</dbReference>
<evidence type="ECO:0000313" key="9">
    <source>
        <dbReference type="EMBL" id="MBD7910659.1"/>
    </source>
</evidence>
<evidence type="ECO:0000259" key="8">
    <source>
        <dbReference type="PROSITE" id="PS50249"/>
    </source>
</evidence>
<dbReference type="Pfam" id="PF04002">
    <property type="entry name" value="RadC"/>
    <property type="match status" value="1"/>
</dbReference>
<dbReference type="RefSeq" id="WP_191767823.1">
    <property type="nucleotide sequence ID" value="NZ_JACSRA010000005.1"/>
</dbReference>
<evidence type="ECO:0000313" key="10">
    <source>
        <dbReference type="Proteomes" id="UP000627781"/>
    </source>
</evidence>
<dbReference type="InterPro" id="IPR025657">
    <property type="entry name" value="RadC_JAB"/>
</dbReference>
<gene>
    <name evidence="9" type="primary">radC</name>
    <name evidence="9" type="ORF">H9661_04725</name>
</gene>
<protein>
    <submittedName>
        <fullName evidence="9">DNA repair protein RadC</fullName>
    </submittedName>
</protein>
<proteinExistence type="inferred from homology"/>
<dbReference type="PROSITE" id="PS50249">
    <property type="entry name" value="MPN"/>
    <property type="match status" value="1"/>
</dbReference>
<organism evidence="9 10">
    <name type="scientific">Clostridium cibarium</name>
    <dbReference type="NCBI Taxonomy" id="2762247"/>
    <lineage>
        <taxon>Bacteria</taxon>
        <taxon>Bacillati</taxon>
        <taxon>Bacillota</taxon>
        <taxon>Clostridia</taxon>
        <taxon>Eubacteriales</taxon>
        <taxon>Clostridiaceae</taxon>
        <taxon>Clostridium</taxon>
    </lineage>
</organism>
<dbReference type="InterPro" id="IPR020891">
    <property type="entry name" value="UPF0758_CS"/>
</dbReference>
<dbReference type="InterPro" id="IPR037518">
    <property type="entry name" value="MPN"/>
</dbReference>
<keyword evidence="5" id="KW-0862">Zinc</keyword>
<evidence type="ECO:0000256" key="1">
    <source>
        <dbReference type="ARBA" id="ARBA00010243"/>
    </source>
</evidence>
<keyword evidence="4" id="KW-0378">Hydrolase</keyword>
<name>A0ABR8PRE3_9CLOT</name>
<dbReference type="PANTHER" id="PTHR30471">
    <property type="entry name" value="DNA REPAIR PROTEIN RADC"/>
    <property type="match status" value="1"/>
</dbReference>
<evidence type="ECO:0000256" key="4">
    <source>
        <dbReference type="ARBA" id="ARBA00022801"/>
    </source>
</evidence>
<dbReference type="InterPro" id="IPR001405">
    <property type="entry name" value="UPF0758"/>
</dbReference>
<keyword evidence="10" id="KW-1185">Reference proteome</keyword>
<sequence length="228" mass="25348">MDNNLKISDIPSNERPIEKLMNFGADTLSNQELLAIILRCGTKGQNILNLSGKILSEVHGLNGILNVTYDDIKRIKGVKTVKASQILALAELFRRFNTLKADNKITINSPKDIADMLMIEMANLNQEILKLIILSTKNKIIKIKDVFKGTLNSSLVHPREIYCEAIKNSGASIIICHNHPSGDPNPSEEDINITLRIKECGNIIGIKLLDHIIIGDRKYSSLKEKGII</sequence>
<comment type="caution">
    <text evidence="9">The sequence shown here is derived from an EMBL/GenBank/DDBJ whole genome shotgun (WGS) entry which is preliminary data.</text>
</comment>
<evidence type="ECO:0000256" key="5">
    <source>
        <dbReference type="ARBA" id="ARBA00022833"/>
    </source>
</evidence>
<evidence type="ECO:0000256" key="2">
    <source>
        <dbReference type="ARBA" id="ARBA00022670"/>
    </source>
</evidence>
<dbReference type="NCBIfam" id="NF000642">
    <property type="entry name" value="PRK00024.1"/>
    <property type="match status" value="1"/>
</dbReference>
<dbReference type="SUPFAM" id="SSF102712">
    <property type="entry name" value="JAB1/MPN domain"/>
    <property type="match status" value="1"/>
</dbReference>
<dbReference type="PROSITE" id="PS01302">
    <property type="entry name" value="UPF0758"/>
    <property type="match status" value="1"/>
</dbReference>
<dbReference type="CDD" id="cd08071">
    <property type="entry name" value="MPN_DUF2466"/>
    <property type="match status" value="1"/>
</dbReference>
<keyword evidence="2" id="KW-0645">Protease</keyword>
<evidence type="ECO:0000256" key="6">
    <source>
        <dbReference type="ARBA" id="ARBA00023049"/>
    </source>
</evidence>
<dbReference type="PANTHER" id="PTHR30471:SF3">
    <property type="entry name" value="UPF0758 PROTEIN YEES-RELATED"/>
    <property type="match status" value="1"/>
</dbReference>
<dbReference type="NCBIfam" id="TIGR00608">
    <property type="entry name" value="radc"/>
    <property type="match status" value="1"/>
</dbReference>
<dbReference type="Proteomes" id="UP000627781">
    <property type="component" value="Unassembled WGS sequence"/>
</dbReference>
<accession>A0ABR8PRE3</accession>